<sequence length="196" mass="21659">MIPVNNNRHIRYIWATVNRCADFSVIESLKLLKRDIAFQCIVVLTRQSRVAFPYHLISMFCTRHHRTPNCSTRKAVAVVELAICMPILVLVLFATIEACVMLQLQHNLAITAYEGARIGIMPGTNATSVQTQCEMLLVDRDIAGYTITLDPPDPSTMDVGDALTVTVEADCVANTVLAAMFFDGKILSESVVMLAE</sequence>
<keyword evidence="1" id="KW-0812">Transmembrane</keyword>
<dbReference type="AlphaFoldDB" id="A0A5C6EVF2"/>
<gene>
    <name evidence="3" type="ORF">Poly59_31890</name>
</gene>
<evidence type="ECO:0000313" key="4">
    <source>
        <dbReference type="Proteomes" id="UP000317977"/>
    </source>
</evidence>
<evidence type="ECO:0000256" key="1">
    <source>
        <dbReference type="SAM" id="Phobius"/>
    </source>
</evidence>
<feature type="transmembrane region" description="Helical" evidence="1">
    <location>
        <begin position="75"/>
        <end position="96"/>
    </location>
</feature>
<dbReference type="InterPro" id="IPR012495">
    <property type="entry name" value="TadE-like_dom"/>
</dbReference>
<dbReference type="Proteomes" id="UP000317977">
    <property type="component" value="Unassembled WGS sequence"/>
</dbReference>
<keyword evidence="1" id="KW-1133">Transmembrane helix</keyword>
<dbReference type="EMBL" id="SJPX01000003">
    <property type="protein sequence ID" value="TWU51596.1"/>
    <property type="molecule type" value="Genomic_DNA"/>
</dbReference>
<name>A0A5C6EVF2_9BACT</name>
<feature type="domain" description="TadE-like" evidence="2">
    <location>
        <begin position="76"/>
        <end position="117"/>
    </location>
</feature>
<evidence type="ECO:0000259" key="2">
    <source>
        <dbReference type="Pfam" id="PF07811"/>
    </source>
</evidence>
<keyword evidence="4" id="KW-1185">Reference proteome</keyword>
<accession>A0A5C6EVF2</accession>
<dbReference type="Pfam" id="PF07811">
    <property type="entry name" value="TadE"/>
    <property type="match status" value="1"/>
</dbReference>
<reference evidence="3 4" key="1">
    <citation type="submission" date="2019-02" db="EMBL/GenBank/DDBJ databases">
        <title>Deep-cultivation of Planctomycetes and their phenomic and genomic characterization uncovers novel biology.</title>
        <authorList>
            <person name="Wiegand S."/>
            <person name="Jogler M."/>
            <person name="Boedeker C."/>
            <person name="Pinto D."/>
            <person name="Vollmers J."/>
            <person name="Rivas-Marin E."/>
            <person name="Kohn T."/>
            <person name="Peeters S.H."/>
            <person name="Heuer A."/>
            <person name="Rast P."/>
            <person name="Oberbeckmann S."/>
            <person name="Bunk B."/>
            <person name="Jeske O."/>
            <person name="Meyerdierks A."/>
            <person name="Storesund J.E."/>
            <person name="Kallscheuer N."/>
            <person name="Luecker S."/>
            <person name="Lage O.M."/>
            <person name="Pohl T."/>
            <person name="Merkel B.J."/>
            <person name="Hornburger P."/>
            <person name="Mueller R.-W."/>
            <person name="Bruemmer F."/>
            <person name="Labrenz M."/>
            <person name="Spormann A.M."/>
            <person name="Op Den Camp H."/>
            <person name="Overmann J."/>
            <person name="Amann R."/>
            <person name="Jetten M.S.M."/>
            <person name="Mascher T."/>
            <person name="Medema M.H."/>
            <person name="Devos D.P."/>
            <person name="Kaster A.-K."/>
            <person name="Ovreas L."/>
            <person name="Rohde M."/>
            <person name="Galperin M.Y."/>
            <person name="Jogler C."/>
        </authorList>
    </citation>
    <scope>NUCLEOTIDE SEQUENCE [LARGE SCALE GENOMIC DNA]</scope>
    <source>
        <strain evidence="3 4">Poly59</strain>
    </source>
</reference>
<proteinExistence type="predicted"/>
<organism evidence="3 4">
    <name type="scientific">Rubripirellula reticaptiva</name>
    <dbReference type="NCBI Taxonomy" id="2528013"/>
    <lineage>
        <taxon>Bacteria</taxon>
        <taxon>Pseudomonadati</taxon>
        <taxon>Planctomycetota</taxon>
        <taxon>Planctomycetia</taxon>
        <taxon>Pirellulales</taxon>
        <taxon>Pirellulaceae</taxon>
        <taxon>Rubripirellula</taxon>
    </lineage>
</organism>
<keyword evidence="1" id="KW-0472">Membrane</keyword>
<protein>
    <submittedName>
        <fullName evidence="3">TadE-like protein</fullName>
    </submittedName>
</protein>
<evidence type="ECO:0000313" key="3">
    <source>
        <dbReference type="EMBL" id="TWU51596.1"/>
    </source>
</evidence>
<comment type="caution">
    <text evidence="3">The sequence shown here is derived from an EMBL/GenBank/DDBJ whole genome shotgun (WGS) entry which is preliminary data.</text>
</comment>